<feature type="transmembrane region" description="Helical" evidence="1">
    <location>
        <begin position="33"/>
        <end position="53"/>
    </location>
</feature>
<keyword evidence="1" id="KW-0472">Membrane</keyword>
<dbReference type="OrthoDB" id="9922181at2"/>
<name>Q11BP7_CHESB</name>
<dbReference type="AlphaFoldDB" id="Q11BP7"/>
<keyword evidence="1" id="KW-1133">Transmembrane helix</keyword>
<sequence precursor="true">MRLTANTLRFVLAYTLVGIAFLATLVLGYDFGIPGMLVFVPPMVASYGVLLALSRTPWLGDVAHGLQNAPSHLVSMTLAAIVLLWASSLTGFYEQVAAFNAGAPLTARLVIDVIAIGLLVAGAFVAGIALAHRGVPDMDVLHPFVAANMLLLAYTLATTAIAGLPAGPNPQIPAAALALMAIGYVRWAIRSRREAAHAARDARR</sequence>
<feature type="transmembrane region" description="Helical" evidence="1">
    <location>
        <begin position="7"/>
        <end position="27"/>
    </location>
</feature>
<organism evidence="2">
    <name type="scientific">Chelativorans sp. (strain BNC1)</name>
    <dbReference type="NCBI Taxonomy" id="266779"/>
    <lineage>
        <taxon>Bacteria</taxon>
        <taxon>Pseudomonadati</taxon>
        <taxon>Pseudomonadota</taxon>
        <taxon>Alphaproteobacteria</taxon>
        <taxon>Hyphomicrobiales</taxon>
        <taxon>Phyllobacteriaceae</taxon>
        <taxon>Chelativorans</taxon>
    </lineage>
</organism>
<accession>Q11BP7</accession>
<dbReference type="EMBL" id="CP000390">
    <property type="protein sequence ID" value="ABG65178.1"/>
    <property type="molecule type" value="Genomic_DNA"/>
</dbReference>
<reference evidence="2" key="1">
    <citation type="submission" date="2006-06" db="EMBL/GenBank/DDBJ databases">
        <title>Complete sequence of chromosome of Chelativorans sp. BNC1.</title>
        <authorList>
            <consortium name="US DOE Joint Genome Institute"/>
            <person name="Copeland A."/>
            <person name="Lucas S."/>
            <person name="Lapidus A."/>
            <person name="Barry K."/>
            <person name="Detter J.C."/>
            <person name="Glavina del Rio T."/>
            <person name="Hammon N."/>
            <person name="Israni S."/>
            <person name="Dalin E."/>
            <person name="Tice H."/>
            <person name="Pitluck S."/>
            <person name="Chertkov O."/>
            <person name="Brettin T."/>
            <person name="Bruce D."/>
            <person name="Han C."/>
            <person name="Tapia R."/>
            <person name="Gilna P."/>
            <person name="Schmutz J."/>
            <person name="Larimer F."/>
            <person name="Land M."/>
            <person name="Hauser L."/>
            <person name="Kyrpides N."/>
            <person name="Mikhailova N."/>
            <person name="Richardson P."/>
        </authorList>
    </citation>
    <scope>NUCLEOTIDE SEQUENCE</scope>
    <source>
        <strain evidence="2">BNC1</strain>
    </source>
</reference>
<dbReference type="KEGG" id="mes:Meso_3811"/>
<feature type="transmembrane region" description="Helical" evidence="1">
    <location>
        <begin position="172"/>
        <end position="189"/>
    </location>
</feature>
<gene>
    <name evidence="2" type="ordered locus">Meso_3811</name>
</gene>
<dbReference type="STRING" id="266779.Meso_3811"/>
<feature type="transmembrane region" description="Helical" evidence="1">
    <location>
        <begin position="73"/>
        <end position="93"/>
    </location>
</feature>
<dbReference type="HOGENOM" id="CLU_1341267_0_0_5"/>
<feature type="transmembrane region" description="Helical" evidence="1">
    <location>
        <begin position="144"/>
        <end position="166"/>
    </location>
</feature>
<protein>
    <recommendedName>
        <fullName evidence="3">Transmembrane protein</fullName>
    </recommendedName>
</protein>
<evidence type="ECO:0000256" key="1">
    <source>
        <dbReference type="SAM" id="Phobius"/>
    </source>
</evidence>
<proteinExistence type="predicted"/>
<evidence type="ECO:0000313" key="2">
    <source>
        <dbReference type="EMBL" id="ABG65178.1"/>
    </source>
</evidence>
<feature type="transmembrane region" description="Helical" evidence="1">
    <location>
        <begin position="113"/>
        <end position="132"/>
    </location>
</feature>
<evidence type="ECO:0008006" key="3">
    <source>
        <dbReference type="Google" id="ProtNLM"/>
    </source>
</evidence>
<keyword evidence="1" id="KW-0812">Transmembrane</keyword>